<feature type="compositionally biased region" description="Low complexity" evidence="4">
    <location>
        <begin position="445"/>
        <end position="462"/>
    </location>
</feature>
<keyword evidence="8" id="KW-1185">Reference proteome</keyword>
<keyword evidence="2" id="KW-0547">Nucleotide-binding</keyword>
<dbReference type="EMBL" id="JAFFGZ010000004">
    <property type="protein sequence ID" value="KAK4645589.1"/>
    <property type="molecule type" value="Genomic_DNA"/>
</dbReference>
<evidence type="ECO:0000256" key="3">
    <source>
        <dbReference type="ARBA" id="ARBA00022840"/>
    </source>
</evidence>
<keyword evidence="5" id="KW-0472">Membrane</keyword>
<name>A0ABR0FNY2_9PEZI</name>
<evidence type="ECO:0000256" key="1">
    <source>
        <dbReference type="ARBA" id="ARBA00022553"/>
    </source>
</evidence>
<keyword evidence="5" id="KW-1133">Transmembrane helix</keyword>
<reference evidence="7 8" key="1">
    <citation type="journal article" date="2023" name="bioRxiv">
        <title>High-quality genome assemblies of four members of thePodospora anserinaspecies complex.</title>
        <authorList>
            <person name="Ament-Velasquez S.L."/>
            <person name="Vogan A.A."/>
            <person name="Wallerman O."/>
            <person name="Hartmann F."/>
            <person name="Gautier V."/>
            <person name="Silar P."/>
            <person name="Giraud T."/>
            <person name="Johannesson H."/>
        </authorList>
    </citation>
    <scope>NUCLEOTIDE SEQUENCE [LARGE SCALE GENOMIC DNA]</scope>
    <source>
        <strain evidence="7 8">CBS 112042</strain>
    </source>
</reference>
<feature type="transmembrane region" description="Helical" evidence="5">
    <location>
        <begin position="90"/>
        <end position="117"/>
    </location>
</feature>
<dbReference type="GeneID" id="87895495"/>
<dbReference type="Proteomes" id="UP001322138">
    <property type="component" value="Unassembled WGS sequence"/>
</dbReference>
<evidence type="ECO:0000256" key="4">
    <source>
        <dbReference type="SAM" id="MobiDB-lite"/>
    </source>
</evidence>
<gene>
    <name evidence="7" type="ORF">QC761_202880</name>
</gene>
<evidence type="ECO:0000256" key="2">
    <source>
        <dbReference type="ARBA" id="ARBA00022741"/>
    </source>
</evidence>
<feature type="compositionally biased region" description="Low complexity" evidence="4">
    <location>
        <begin position="478"/>
        <end position="499"/>
    </location>
</feature>
<evidence type="ECO:0000313" key="8">
    <source>
        <dbReference type="Proteomes" id="UP001322138"/>
    </source>
</evidence>
<feature type="compositionally biased region" description="Low complexity" evidence="4">
    <location>
        <begin position="149"/>
        <end position="161"/>
    </location>
</feature>
<proteinExistence type="predicted"/>
<feature type="region of interest" description="Disordered" evidence="4">
    <location>
        <begin position="124"/>
        <end position="161"/>
    </location>
</feature>
<accession>A0ABR0FNY2</accession>
<evidence type="ECO:0000256" key="5">
    <source>
        <dbReference type="SAM" id="Phobius"/>
    </source>
</evidence>
<organism evidence="7 8">
    <name type="scientific">Podospora bellae-mahoneyi</name>
    <dbReference type="NCBI Taxonomy" id="2093777"/>
    <lineage>
        <taxon>Eukaryota</taxon>
        <taxon>Fungi</taxon>
        <taxon>Dikarya</taxon>
        <taxon>Ascomycota</taxon>
        <taxon>Pezizomycotina</taxon>
        <taxon>Sordariomycetes</taxon>
        <taxon>Sordariomycetidae</taxon>
        <taxon>Sordariales</taxon>
        <taxon>Podosporaceae</taxon>
        <taxon>Podospora</taxon>
    </lineage>
</organism>
<keyword evidence="5" id="KW-0812">Transmembrane</keyword>
<feature type="region of interest" description="Disordered" evidence="4">
    <location>
        <begin position="231"/>
        <end position="553"/>
    </location>
</feature>
<evidence type="ECO:0000259" key="6">
    <source>
        <dbReference type="Pfam" id="PF21314"/>
    </source>
</evidence>
<dbReference type="Pfam" id="PF21314">
    <property type="entry name" value="TM_ErbB1"/>
    <property type="match status" value="1"/>
</dbReference>
<feature type="compositionally biased region" description="Polar residues" evidence="4">
    <location>
        <begin position="357"/>
        <end position="369"/>
    </location>
</feature>
<keyword evidence="1" id="KW-0597">Phosphoprotein</keyword>
<sequence>MHVASRLSPESTSCSDLSHTTRVVRALRPAPTTTTLVIPLSECCESRTPPVDFRPRTTLSTVTATSVTTGVRGQSNTSPPSPSPPTTVGILPGFAIAGIVVGILLVLAGAAFIFFLCRRRKQRRRDSGTAREAPMYHFQEYQTVPVNQPRSSPSHSPSNSSVATEALLDLGLYESDDANEYTYGAVTPPQPQHVEHEMVQIRKATPSPRAVDRRSVDTVFALWFYATTELDRRRSKGSSNLAELPSAPSPPVPALPASPPPPVPASNPDTASTKRSSKARRTYLTPAGTPWEPSKPPKTPLPPPPPVSAPSTSPAPRKTSNPRFSLFPAPPKPPPKNIMRNINSSRSPIPAPLKITPLTNHPLRTQRSEPQPQAQQKQPETRPRAPSTGMKSAPLPSNKPLPLSPPITSETRPPQPQHRPRARSSQSRLGRVGLGLQTEGMVNIPLNNPSPSSRRPGTSLSSCPFGRGRQQQQTQEAPRPGTSLGTTTRPRTPGTAPASSTRFNDGLLTPPMGQGAFPPPPGASHKTRRSLPGTSGSRWFGGFGGWRSPKYIS</sequence>
<feature type="compositionally biased region" description="Pro residues" evidence="4">
    <location>
        <begin position="247"/>
        <end position="265"/>
    </location>
</feature>
<dbReference type="PRINTS" id="PR01217">
    <property type="entry name" value="PRICHEXTENSN"/>
</dbReference>
<evidence type="ECO:0000313" key="7">
    <source>
        <dbReference type="EMBL" id="KAK4645589.1"/>
    </source>
</evidence>
<protein>
    <recommendedName>
        <fullName evidence="6">Epidermal growth factor receptor-like transmembrane-juxtamembrane segment domain-containing protein</fullName>
    </recommendedName>
</protein>
<keyword evidence="3" id="KW-0067">ATP-binding</keyword>
<dbReference type="RefSeq" id="XP_062734565.1">
    <property type="nucleotide sequence ID" value="XM_062876013.1"/>
</dbReference>
<feature type="domain" description="Epidermal growth factor receptor-like transmembrane-juxtamembrane segment" evidence="6">
    <location>
        <begin position="96"/>
        <end position="125"/>
    </location>
</feature>
<feature type="compositionally biased region" description="Pro residues" evidence="4">
    <location>
        <begin position="293"/>
        <end position="308"/>
    </location>
</feature>
<feature type="region of interest" description="Disordered" evidence="4">
    <location>
        <begin position="65"/>
        <end position="85"/>
    </location>
</feature>
<comment type="caution">
    <text evidence="7">The sequence shown here is derived from an EMBL/GenBank/DDBJ whole genome shotgun (WGS) entry which is preliminary data.</text>
</comment>
<dbReference type="InterPro" id="IPR049328">
    <property type="entry name" value="TM_ErbB1"/>
</dbReference>